<accession>A0ABS6IMR0</accession>
<reference evidence="1 2" key="1">
    <citation type="submission" date="2021-06" db="EMBL/GenBank/DDBJ databases">
        <authorList>
            <person name="Lee D.H."/>
        </authorList>
    </citation>
    <scope>NUCLEOTIDE SEQUENCE [LARGE SCALE GENOMIC DNA]</scope>
    <source>
        <strain evidence="1 2">MMS21-HV4-11</strain>
    </source>
</reference>
<comment type="caution">
    <text evidence="1">The sequence shown here is derived from an EMBL/GenBank/DDBJ whole genome shotgun (WGS) entry which is preliminary data.</text>
</comment>
<keyword evidence="2" id="KW-1185">Reference proteome</keyword>
<evidence type="ECO:0000313" key="2">
    <source>
        <dbReference type="Proteomes" id="UP000727907"/>
    </source>
</evidence>
<proteinExistence type="predicted"/>
<dbReference type="Proteomes" id="UP000727907">
    <property type="component" value="Unassembled WGS sequence"/>
</dbReference>
<dbReference type="RefSeq" id="WP_216964245.1">
    <property type="nucleotide sequence ID" value="NZ_JAHOPB010000002.1"/>
</dbReference>
<evidence type="ECO:0000313" key="1">
    <source>
        <dbReference type="EMBL" id="MBU8875879.1"/>
    </source>
</evidence>
<gene>
    <name evidence="1" type="ORF">KQ910_19055</name>
</gene>
<protein>
    <submittedName>
        <fullName evidence="1">Uncharacterized protein</fullName>
    </submittedName>
</protein>
<name>A0ABS6IMR0_9HYPH</name>
<organism evidence="1 2">
    <name type="scientific">Reyranella humidisoli</name>
    <dbReference type="NCBI Taxonomy" id="2849149"/>
    <lineage>
        <taxon>Bacteria</taxon>
        <taxon>Pseudomonadati</taxon>
        <taxon>Pseudomonadota</taxon>
        <taxon>Alphaproteobacteria</taxon>
        <taxon>Hyphomicrobiales</taxon>
        <taxon>Reyranellaceae</taxon>
        <taxon>Reyranella</taxon>
    </lineage>
</organism>
<sequence>MPAAADSLIARLQADCTAAETAERQVRASLEVQIREAERARTFAWRRLSALSDMARVAALEPDRELAVERQLEALFRDIGWIETGLSELGDGARPLLDWLRPIAEALHAGAHPAEPVEGEAAEPPVIADPIAAFRAFEAWYEAERGEPFLQVFDRYVPPTPVVEF</sequence>
<dbReference type="EMBL" id="JAHOPB010000002">
    <property type="protein sequence ID" value="MBU8875879.1"/>
    <property type="molecule type" value="Genomic_DNA"/>
</dbReference>